<feature type="region of interest" description="Disordered" evidence="6">
    <location>
        <begin position="1577"/>
        <end position="1616"/>
    </location>
</feature>
<evidence type="ECO:0000259" key="7">
    <source>
        <dbReference type="PROSITE" id="PS50157"/>
    </source>
</evidence>
<dbReference type="GO" id="GO:0005634">
    <property type="term" value="C:nucleus"/>
    <property type="evidence" value="ECO:0007669"/>
    <property type="project" value="TreeGrafter"/>
</dbReference>
<evidence type="ECO:0000313" key="10">
    <source>
        <dbReference type="Proteomes" id="UP000663829"/>
    </source>
</evidence>
<feature type="region of interest" description="Disordered" evidence="6">
    <location>
        <begin position="851"/>
        <end position="997"/>
    </location>
</feature>
<feature type="compositionally biased region" description="Basic and acidic residues" evidence="6">
    <location>
        <begin position="612"/>
        <end position="623"/>
    </location>
</feature>
<dbReference type="GO" id="GO:0000981">
    <property type="term" value="F:DNA-binding transcription factor activity, RNA polymerase II-specific"/>
    <property type="evidence" value="ECO:0007669"/>
    <property type="project" value="TreeGrafter"/>
</dbReference>
<evidence type="ECO:0000256" key="1">
    <source>
        <dbReference type="ARBA" id="ARBA00022723"/>
    </source>
</evidence>
<accession>A0A813X976</accession>
<feature type="domain" description="C2H2-type" evidence="7">
    <location>
        <begin position="1210"/>
        <end position="1238"/>
    </location>
</feature>
<evidence type="ECO:0000256" key="5">
    <source>
        <dbReference type="PROSITE-ProRule" id="PRU00042"/>
    </source>
</evidence>
<evidence type="ECO:0000256" key="4">
    <source>
        <dbReference type="ARBA" id="ARBA00022833"/>
    </source>
</evidence>
<dbReference type="OrthoDB" id="6365676at2759"/>
<dbReference type="PANTHER" id="PTHR24409">
    <property type="entry name" value="ZINC FINGER PROTEIN 142"/>
    <property type="match status" value="1"/>
</dbReference>
<dbReference type="EMBL" id="CAJOBC010001156">
    <property type="protein sequence ID" value="CAF3659776.1"/>
    <property type="molecule type" value="Genomic_DNA"/>
</dbReference>
<reference evidence="8" key="1">
    <citation type="submission" date="2021-02" db="EMBL/GenBank/DDBJ databases">
        <authorList>
            <person name="Nowell W R."/>
        </authorList>
    </citation>
    <scope>NUCLEOTIDE SEQUENCE</scope>
</reference>
<feature type="compositionally biased region" description="Low complexity" evidence="6">
    <location>
        <begin position="1605"/>
        <end position="1616"/>
    </location>
</feature>
<dbReference type="Proteomes" id="UP000663829">
    <property type="component" value="Unassembled WGS sequence"/>
</dbReference>
<keyword evidence="3 5" id="KW-0863">Zinc-finger</keyword>
<feature type="region of interest" description="Disordered" evidence="6">
    <location>
        <begin position="324"/>
        <end position="346"/>
    </location>
</feature>
<feature type="compositionally biased region" description="Basic and acidic residues" evidence="6">
    <location>
        <begin position="632"/>
        <end position="645"/>
    </location>
</feature>
<feature type="compositionally biased region" description="Low complexity" evidence="6">
    <location>
        <begin position="1170"/>
        <end position="1180"/>
    </location>
</feature>
<feature type="region of interest" description="Disordered" evidence="6">
    <location>
        <begin position="1059"/>
        <end position="1133"/>
    </location>
</feature>
<feature type="region of interest" description="Disordered" evidence="6">
    <location>
        <begin position="1"/>
        <end position="36"/>
    </location>
</feature>
<feature type="compositionally biased region" description="Polar residues" evidence="6">
    <location>
        <begin position="1122"/>
        <end position="1133"/>
    </location>
</feature>
<feature type="domain" description="C2H2-type" evidence="7">
    <location>
        <begin position="283"/>
        <end position="311"/>
    </location>
</feature>
<dbReference type="PANTHER" id="PTHR24409:SF434">
    <property type="entry name" value="FI01124P-RELATED"/>
    <property type="match status" value="1"/>
</dbReference>
<feature type="compositionally biased region" description="Polar residues" evidence="6">
    <location>
        <begin position="650"/>
        <end position="667"/>
    </location>
</feature>
<evidence type="ECO:0000313" key="8">
    <source>
        <dbReference type="EMBL" id="CAF0872531.1"/>
    </source>
</evidence>
<feature type="compositionally biased region" description="Low complexity" evidence="6">
    <location>
        <begin position="876"/>
        <end position="897"/>
    </location>
</feature>
<feature type="compositionally biased region" description="Basic and acidic residues" evidence="6">
    <location>
        <begin position="490"/>
        <end position="515"/>
    </location>
</feature>
<dbReference type="SMART" id="SM00355">
    <property type="entry name" value="ZnF_C2H2"/>
    <property type="match status" value="12"/>
</dbReference>
<feature type="domain" description="C2H2-type" evidence="7">
    <location>
        <begin position="1332"/>
        <end position="1359"/>
    </location>
</feature>
<name>A0A813X976_9BILA</name>
<evidence type="ECO:0000256" key="6">
    <source>
        <dbReference type="SAM" id="MobiDB-lite"/>
    </source>
</evidence>
<evidence type="ECO:0000256" key="3">
    <source>
        <dbReference type="ARBA" id="ARBA00022771"/>
    </source>
</evidence>
<feature type="compositionally biased region" description="Basic residues" evidence="6">
    <location>
        <begin position="559"/>
        <end position="570"/>
    </location>
</feature>
<dbReference type="GO" id="GO:0008270">
    <property type="term" value="F:zinc ion binding"/>
    <property type="evidence" value="ECO:0007669"/>
    <property type="project" value="UniProtKB-KW"/>
</dbReference>
<feature type="compositionally biased region" description="Polar residues" evidence="6">
    <location>
        <begin position="190"/>
        <end position="214"/>
    </location>
</feature>
<dbReference type="InterPro" id="IPR036236">
    <property type="entry name" value="Znf_C2H2_sf"/>
</dbReference>
<feature type="compositionally biased region" description="Polar residues" evidence="6">
    <location>
        <begin position="15"/>
        <end position="27"/>
    </location>
</feature>
<feature type="compositionally biased region" description="Polar residues" evidence="6">
    <location>
        <begin position="1181"/>
        <end position="1195"/>
    </location>
</feature>
<feature type="domain" description="C2H2-type" evidence="7">
    <location>
        <begin position="793"/>
        <end position="820"/>
    </location>
</feature>
<organism evidence="8 10">
    <name type="scientific">Didymodactylos carnosus</name>
    <dbReference type="NCBI Taxonomy" id="1234261"/>
    <lineage>
        <taxon>Eukaryota</taxon>
        <taxon>Metazoa</taxon>
        <taxon>Spiralia</taxon>
        <taxon>Gnathifera</taxon>
        <taxon>Rotifera</taxon>
        <taxon>Eurotatoria</taxon>
        <taxon>Bdelloidea</taxon>
        <taxon>Philodinida</taxon>
        <taxon>Philodinidae</taxon>
        <taxon>Didymodactylos</taxon>
    </lineage>
</organism>
<keyword evidence="4" id="KW-0862">Zinc</keyword>
<keyword evidence="10" id="KW-1185">Reference proteome</keyword>
<feature type="compositionally biased region" description="Polar residues" evidence="6">
    <location>
        <begin position="712"/>
        <end position="723"/>
    </location>
</feature>
<feature type="region of interest" description="Disordered" evidence="6">
    <location>
        <begin position="1170"/>
        <end position="1195"/>
    </location>
</feature>
<dbReference type="Gene3D" id="3.30.160.60">
    <property type="entry name" value="Classic Zinc Finger"/>
    <property type="match status" value="4"/>
</dbReference>
<keyword evidence="2" id="KW-0677">Repeat</keyword>
<comment type="caution">
    <text evidence="8">The sequence shown here is derived from an EMBL/GenBank/DDBJ whole genome shotgun (WGS) entry which is preliminary data.</text>
</comment>
<feature type="compositionally biased region" description="Acidic residues" evidence="6">
    <location>
        <begin position="173"/>
        <end position="186"/>
    </location>
</feature>
<dbReference type="InterPro" id="IPR013087">
    <property type="entry name" value="Znf_C2H2_type"/>
</dbReference>
<sequence length="1884" mass="214209">MGEDEIDTDARSEKSNSNIESTKTTPSKCGGGSSRRKQLAPRFRLIRQCNECDFSTSNINEFKNHMNIEHSIEKLFPCDSCRYYCFSLYDFHSHTKSHEIKSVQSSNSSFMIQSSPSATIKTMTNFSKKILNSEEEIIDHEQPTNYIVNSSFYNHQHNNNHIEHETSTYDNEGCYDDESSEDEQGEDGQNRSSSCKKLNLSVTSSHSQSGENYLSSASTTTPATGTFGIREQFSNTPDNDERLLPTRTSTTSGNDRKRPYNVSVDPARYRRVPDPDDASSVKFACSLCGNLYKWRKSLNKHWKEKHNSESPPPLDAPVHIRPTKTASSAITTPTSSTSSSSYNKSLQGRIRPPLDINFSPTSEQLATLNNMLPQTSKSISLLGASQLSPNQPPVPHHHHPAFPFHPMASYQWLNPAWKPILAAAHQNRFPSQSLVQIPLSSDLNHFHQRNISSIQQKQNPYMSPSNKVLLPPPELSSFSDTTIVRKHNEKKQEYENDNKSNKNHKDDDQSQKSEIDVSQTPLDLTVKTGKHDPVDKKPIIANISRRQSSNEIEKEIKQEKHRKKSKKHHSRAMDNIKIDDNECDSSFEQPKRHSYSPVEHHQSTSRSPSIERLPEEQHDDHQQHTSLSDIDVSDHSRESFYDHPSRSHVKTMSSNRSNRTAVSTTDISSQQQQQRHYKRHYLSQHDCSQSPQPIDSQQSSSLLSSANNSQIDPTSPSQSLTHIPSITNPYGQKIFICSVCDQRFLAVETINEHFTQNHLPELEREISGKSPPRNTNVAQQNEEWNLSDPTNPLKCIQCDFVGRWPTELQKHAASHSSSRPFKCLICSLTYKWRWDLAKHFDRAHPKLVNPYKKRDRDQARSLMEQTKKGDDRNRRSTGTSSSPSSTTSSKKSISSRKMIPAPITKQRRSTTSQLNDNEYLNTDSVDKPEISIADSDNEEEEEDERMKLDEVDVEKENDDDERSLSPPPSKKIKDESHSHNHIPRTTSTPVTIDQSISSPSLHSSFPYMPMTSASHPVYFPPPFYTGFPHPMFSSMPFMNPSLLLQSRELQKLHSMSNLAPSSLTSNTLPTSNESLSIPHSSVSPPNLSKSRSSISNSSPFHPQQNQRQQSPSSSSSSTPSSNATTPHPENNSNSHVLAQQQHANNQFIFNQANHHRLAIAAMQAAAAAAAHQQQQQQQQQTNSNNGHMSATSGNLSQFRQRKIEKEERNFQCRWCDYRGRWRSELIQHMRCHHAQLKPYHCSACPYASNWKWDVQKHVKKQHPQDQAKIIEIPDKFLFRTTGTNLKQNSNHKNVTDETDQQQPQNDDADYSYFGLDVQQKLTTMKCTADRQLSCQQCPFAANSMAELRRHLIVHSSEQPYHCFNCDYRSKWKCDVKKHMRVCGHHGPVLVGRKAMQKVMESLGLVIGNTDKQHQAAAAAAAAVMMRLEMNKQRQHPDLMEQEENIEYAASEDEEDDDLIMDDRTKREWGEIDSNVASPPSVTNTNTLTISEEKEELTTTPPVILNNQRKNHMKLSSNSQTISNSNLRCRQCEYEADDLSDLLVHRKAHASMKNGTKSNTTINIADILPYHHNTNNNNTSSILSNNTIPINNDVSNEQSDIDEENSNLSDDSVNDDNQLTEQTTDYLSQSSQFKPNYQMYAEALLWLENNPAIKDMTKINHNKYSIEYKCKKCNFLIMNDRDLFLKHLDSHEVQGAFVYDLCDFSNSDINKFNELFVKYLYDREIMNFKYSIYVIILVITCNEFTDKLASAYSLTHAEVQLLLTDSLKSKDCLRIVENSASNGRPIRARRGETILKVLQPQVTTVVDKPNEWKLVQSKSLIRNIDQLLECIIVTKLNPYEVEQLDRKVGQKYIGTGGYGSQSALVRHLFGTGAHRCQLVPVIDGM</sequence>
<feature type="compositionally biased region" description="Basic and acidic residues" evidence="6">
    <location>
        <begin position="529"/>
        <end position="538"/>
    </location>
</feature>
<feature type="compositionally biased region" description="Low complexity" evidence="6">
    <location>
        <begin position="1059"/>
        <end position="1121"/>
    </location>
</feature>
<evidence type="ECO:0000256" key="2">
    <source>
        <dbReference type="ARBA" id="ARBA00022737"/>
    </source>
</evidence>
<protein>
    <recommendedName>
        <fullName evidence="7">C2H2-type domain-containing protein</fullName>
    </recommendedName>
</protein>
<feature type="compositionally biased region" description="Low complexity" evidence="6">
    <location>
        <begin position="324"/>
        <end position="341"/>
    </location>
</feature>
<feature type="compositionally biased region" description="Polar residues" evidence="6">
    <location>
        <begin position="455"/>
        <end position="466"/>
    </location>
</feature>
<dbReference type="EMBL" id="CAJNOQ010001156">
    <property type="protein sequence ID" value="CAF0872531.1"/>
    <property type="molecule type" value="Genomic_DNA"/>
</dbReference>
<feature type="region of interest" description="Disordered" evidence="6">
    <location>
        <begin position="455"/>
        <end position="723"/>
    </location>
</feature>
<dbReference type="Proteomes" id="UP000681722">
    <property type="component" value="Unassembled WGS sequence"/>
</dbReference>
<feature type="compositionally biased region" description="Polar residues" evidence="6">
    <location>
        <begin position="909"/>
        <end position="923"/>
    </location>
</feature>
<dbReference type="GO" id="GO:0000977">
    <property type="term" value="F:RNA polymerase II transcription regulatory region sequence-specific DNA binding"/>
    <property type="evidence" value="ECO:0007669"/>
    <property type="project" value="TreeGrafter"/>
</dbReference>
<feature type="compositionally biased region" description="Acidic residues" evidence="6">
    <location>
        <begin position="951"/>
        <end position="961"/>
    </location>
</feature>
<feature type="region of interest" description="Disordered" evidence="6">
    <location>
        <begin position="166"/>
        <end position="261"/>
    </location>
</feature>
<evidence type="ECO:0000313" key="9">
    <source>
        <dbReference type="EMBL" id="CAF3659776.1"/>
    </source>
</evidence>
<dbReference type="SUPFAM" id="SSF57667">
    <property type="entry name" value="beta-beta-alpha zinc fingers"/>
    <property type="match status" value="3"/>
</dbReference>
<feature type="compositionally biased region" description="Polar residues" evidence="6">
    <location>
        <begin position="983"/>
        <end position="994"/>
    </location>
</feature>
<proteinExistence type="predicted"/>
<feature type="compositionally biased region" description="Basic and acidic residues" evidence="6">
    <location>
        <begin position="852"/>
        <end position="874"/>
    </location>
</feature>
<feature type="compositionally biased region" description="Basic and acidic residues" evidence="6">
    <location>
        <begin position="571"/>
        <end position="580"/>
    </location>
</feature>
<feature type="compositionally biased region" description="Low complexity" evidence="6">
    <location>
        <begin position="1577"/>
        <end position="1591"/>
    </location>
</feature>
<keyword evidence="1" id="KW-0479">Metal-binding</keyword>
<dbReference type="PROSITE" id="PS50157">
    <property type="entry name" value="ZINC_FINGER_C2H2_2"/>
    <property type="match status" value="4"/>
</dbReference>
<gene>
    <name evidence="8" type="ORF">GPM918_LOCUS7177</name>
    <name evidence="9" type="ORF">SRO942_LOCUS7177</name>
</gene>
<dbReference type="PROSITE" id="PS00028">
    <property type="entry name" value="ZINC_FINGER_C2H2_1"/>
    <property type="match status" value="3"/>
</dbReference>
<feature type="compositionally biased region" description="Low complexity" evidence="6">
    <location>
        <begin position="215"/>
        <end position="226"/>
    </location>
</feature>
<feature type="compositionally biased region" description="Low complexity" evidence="6">
    <location>
        <begin position="688"/>
        <end position="711"/>
    </location>
</feature>